<keyword evidence="1" id="KW-0812">Transmembrane</keyword>
<dbReference type="RefSeq" id="WP_340272889.1">
    <property type="nucleotide sequence ID" value="NZ_JBAKIA010000002.1"/>
</dbReference>
<dbReference type="Proteomes" id="UP001385499">
    <property type="component" value="Unassembled WGS sequence"/>
</dbReference>
<organism evidence="2 3">
    <name type="scientific">Roseibium algae</name>
    <dbReference type="NCBI Taxonomy" id="3123038"/>
    <lineage>
        <taxon>Bacteria</taxon>
        <taxon>Pseudomonadati</taxon>
        <taxon>Pseudomonadota</taxon>
        <taxon>Alphaproteobacteria</taxon>
        <taxon>Hyphomicrobiales</taxon>
        <taxon>Stappiaceae</taxon>
        <taxon>Roseibium</taxon>
    </lineage>
</organism>
<dbReference type="PANTHER" id="PTHR38457:SF1">
    <property type="entry name" value="REGULATOR ABRB-RELATED"/>
    <property type="match status" value="1"/>
</dbReference>
<feature type="transmembrane region" description="Helical" evidence="1">
    <location>
        <begin position="122"/>
        <end position="140"/>
    </location>
</feature>
<dbReference type="NCBIfam" id="TIGR03082">
    <property type="entry name" value="Gneg_AbrB_dup"/>
    <property type="match status" value="1"/>
</dbReference>
<proteinExistence type="predicted"/>
<name>A0ABU8THJ1_9HYPH</name>
<dbReference type="PIRSF" id="PIRSF038991">
    <property type="entry name" value="Protein_AbrB"/>
    <property type="match status" value="1"/>
</dbReference>
<dbReference type="Pfam" id="PF05145">
    <property type="entry name" value="AbrB"/>
    <property type="match status" value="1"/>
</dbReference>
<keyword evidence="3" id="KW-1185">Reference proteome</keyword>
<feature type="transmembrane region" description="Helical" evidence="1">
    <location>
        <begin position="182"/>
        <end position="203"/>
    </location>
</feature>
<accession>A0ABU8THJ1</accession>
<sequence>MLRDAPSAQTMYKVALTLLIGTLGGVALTLAGLPAAWMSGAMIAVAAAALGRLPIALPDPLRNGLFVILGLSMGAGVTPDVVVRISHWPWTMAGLILVVVLVTAATYTYLHGWLKWDRETAYFGAIPGALSYVFAIASERNVDLTRIAASQSIRLLILIAVLPLVITSTAENPPHGLEHEVMPSLAQMAVLLGLCISASLIAVRLGVPGGWLTGAFFMSSALNASGTLPVALPEPVLIPCYIGLGCFVGSRFQSTTIGVFLSLLKAGLGAVAVGLVVSTCMALVVSVVMQMPFGQLLLAYAPGGLEVMTLLAFMLDMDPAFVAAHQLVRYIGMVLLLPFATRMILGAIKPSVSDAPGVSGK</sequence>
<reference evidence="2 3" key="1">
    <citation type="submission" date="2024-02" db="EMBL/GenBank/DDBJ databases">
        <title>Roseibium algae sp. nov., isolated from marine alga (Grateloupia sp.), showing potential in myo-inositol conversion.</title>
        <authorList>
            <person name="Wang Y."/>
        </authorList>
    </citation>
    <scope>NUCLEOTIDE SEQUENCE [LARGE SCALE GENOMIC DNA]</scope>
    <source>
        <strain evidence="2 3">H3510</strain>
    </source>
</reference>
<evidence type="ECO:0000256" key="1">
    <source>
        <dbReference type="SAM" id="Phobius"/>
    </source>
</evidence>
<keyword evidence="1" id="KW-1133">Transmembrane helix</keyword>
<gene>
    <name evidence="2" type="ORF">V6575_04435</name>
</gene>
<dbReference type="InterPro" id="IPR017516">
    <property type="entry name" value="AbrB_dup"/>
</dbReference>
<protein>
    <submittedName>
        <fullName evidence="2">AbrB family transcriptional regulator</fullName>
    </submittedName>
</protein>
<dbReference type="PANTHER" id="PTHR38457">
    <property type="entry name" value="REGULATOR ABRB-RELATED"/>
    <property type="match status" value="1"/>
</dbReference>
<evidence type="ECO:0000313" key="3">
    <source>
        <dbReference type="Proteomes" id="UP001385499"/>
    </source>
</evidence>
<feature type="transmembrane region" description="Helical" evidence="1">
    <location>
        <begin position="90"/>
        <end position="110"/>
    </location>
</feature>
<feature type="transmembrane region" description="Helical" evidence="1">
    <location>
        <begin position="236"/>
        <end position="261"/>
    </location>
</feature>
<feature type="transmembrane region" description="Helical" evidence="1">
    <location>
        <begin position="64"/>
        <end position="83"/>
    </location>
</feature>
<evidence type="ECO:0000313" key="2">
    <source>
        <dbReference type="EMBL" id="MEJ8473323.1"/>
    </source>
</evidence>
<feature type="transmembrane region" description="Helical" evidence="1">
    <location>
        <begin position="297"/>
        <end position="315"/>
    </location>
</feature>
<feature type="transmembrane region" description="Helical" evidence="1">
    <location>
        <begin position="327"/>
        <end position="348"/>
    </location>
</feature>
<comment type="caution">
    <text evidence="2">The sequence shown here is derived from an EMBL/GenBank/DDBJ whole genome shotgun (WGS) entry which is preliminary data.</text>
</comment>
<dbReference type="EMBL" id="JBAKIA010000002">
    <property type="protein sequence ID" value="MEJ8473323.1"/>
    <property type="molecule type" value="Genomic_DNA"/>
</dbReference>
<dbReference type="InterPro" id="IPR007820">
    <property type="entry name" value="AbrB_fam"/>
</dbReference>
<feature type="transmembrane region" description="Helical" evidence="1">
    <location>
        <begin position="152"/>
        <end position="170"/>
    </location>
</feature>
<keyword evidence="1" id="KW-0472">Membrane</keyword>